<dbReference type="Proteomes" id="UP000267630">
    <property type="component" value="Chromosome 3"/>
</dbReference>
<dbReference type="EMBL" id="LR134253">
    <property type="protein sequence ID" value="VED50535.1"/>
    <property type="molecule type" value="Genomic_DNA"/>
</dbReference>
<dbReference type="SUPFAM" id="SSF54001">
    <property type="entry name" value="Cysteine proteinases"/>
    <property type="match status" value="1"/>
</dbReference>
<proteinExistence type="predicted"/>
<dbReference type="AlphaFoldDB" id="A0A7Z8ZC98"/>
<dbReference type="Pfam" id="PF01841">
    <property type="entry name" value="Transglut_core"/>
    <property type="match status" value="1"/>
</dbReference>
<dbReference type="PANTHER" id="PTHR33490">
    <property type="entry name" value="BLR5614 PROTEIN-RELATED"/>
    <property type="match status" value="1"/>
</dbReference>
<name>A0A7Z8ZC98_RAOTE</name>
<dbReference type="SMART" id="SM00460">
    <property type="entry name" value="TGc"/>
    <property type="match status" value="1"/>
</dbReference>
<reference evidence="2 3" key="1">
    <citation type="submission" date="2018-12" db="EMBL/GenBank/DDBJ databases">
        <authorList>
            <consortium name="Pathogen Informatics"/>
        </authorList>
    </citation>
    <scope>NUCLEOTIDE SEQUENCE [LARGE SCALE GENOMIC DNA]</scope>
    <source>
        <strain evidence="2 3">NCTC9997</strain>
    </source>
</reference>
<sequence>MTIRVAIQHTTTYEFDRLINVAPHILRLRPAPHSRTHIHGYSLKVTPEDHFINWQQDPFGNYQARLVFPEKTKRLEFAVEVIADMTVINPFDFFIEEYAEHFPFAYDSLMQEELAPYLKVTEQSPELDAWLDTVDCEEMVHIVTFLVQLNSRLANEIDYGIRLEPGVQSCQETLTLKKGSCRDTSWLLVQILRNLGLAARFASGYLVQLTADVKSLDGPSGPEQDFTDLHAWCEVYLPGAGWVGLDPTSGLFCRRRAYSFSLHGGPAVCGTDYRRNRPVRM</sequence>
<protein>
    <submittedName>
        <fullName evidence="2">Uncharacterized protein conserved in bacteria</fullName>
    </submittedName>
</protein>
<dbReference type="PANTHER" id="PTHR33490:SF1">
    <property type="entry name" value="SLL1233 PROTEIN"/>
    <property type="match status" value="1"/>
</dbReference>
<dbReference type="InterPro" id="IPR002931">
    <property type="entry name" value="Transglutaminase-like"/>
</dbReference>
<gene>
    <name evidence="2" type="ORF">NCTC9997_03289</name>
</gene>
<dbReference type="InterPro" id="IPR038765">
    <property type="entry name" value="Papain-like_cys_pep_sf"/>
</dbReference>
<feature type="domain" description="Transglutaminase-like" evidence="1">
    <location>
        <begin position="173"/>
        <end position="249"/>
    </location>
</feature>
<dbReference type="Gene3D" id="3.10.620.30">
    <property type="match status" value="1"/>
</dbReference>
<dbReference type="InterPro" id="IPR013589">
    <property type="entry name" value="Bac_transglu_N"/>
</dbReference>
<keyword evidence="3" id="KW-1185">Reference proteome</keyword>
<evidence type="ECO:0000313" key="2">
    <source>
        <dbReference type="EMBL" id="VED50535.1"/>
    </source>
</evidence>
<evidence type="ECO:0000313" key="3">
    <source>
        <dbReference type="Proteomes" id="UP000267630"/>
    </source>
</evidence>
<organism evidence="2 3">
    <name type="scientific">Raoultella terrigena</name>
    <name type="common">Klebsiella terrigena</name>
    <dbReference type="NCBI Taxonomy" id="577"/>
    <lineage>
        <taxon>Bacteria</taxon>
        <taxon>Pseudomonadati</taxon>
        <taxon>Pseudomonadota</taxon>
        <taxon>Gammaproteobacteria</taxon>
        <taxon>Enterobacterales</taxon>
        <taxon>Enterobacteriaceae</taxon>
        <taxon>Klebsiella/Raoultella group</taxon>
        <taxon>Raoultella</taxon>
    </lineage>
</organism>
<accession>A0A7Z8ZC98</accession>
<evidence type="ECO:0000259" key="1">
    <source>
        <dbReference type="SMART" id="SM00460"/>
    </source>
</evidence>
<dbReference type="Pfam" id="PF08379">
    <property type="entry name" value="Bact_transglu_N"/>
    <property type="match status" value="1"/>
</dbReference>